<reference evidence="1" key="1">
    <citation type="submission" date="2018-06" db="EMBL/GenBank/DDBJ databases">
        <authorList>
            <person name="Zhirakovskaya E."/>
        </authorList>
    </citation>
    <scope>NUCLEOTIDE SEQUENCE</scope>
</reference>
<dbReference type="Gene3D" id="3.10.20.520">
    <property type="entry name" value="Phenylacetic acid degradation B"/>
    <property type="match status" value="1"/>
</dbReference>
<dbReference type="NCBIfam" id="TIGR02157">
    <property type="entry name" value="PA_CoA_Oxy2"/>
    <property type="match status" value="1"/>
</dbReference>
<organism evidence="1">
    <name type="scientific">hydrothermal vent metagenome</name>
    <dbReference type="NCBI Taxonomy" id="652676"/>
    <lineage>
        <taxon>unclassified sequences</taxon>
        <taxon>metagenomes</taxon>
        <taxon>ecological metagenomes</taxon>
    </lineage>
</organism>
<dbReference type="EMBL" id="UOEK01000269">
    <property type="protein sequence ID" value="VAW03785.1"/>
    <property type="molecule type" value="Genomic_DNA"/>
</dbReference>
<dbReference type="AlphaFoldDB" id="A0A3B0SCF2"/>
<dbReference type="EC" id="1.14.13.149" evidence="1"/>
<dbReference type="GO" id="GO:0097266">
    <property type="term" value="F:phenylacetyl-CoA 1,2-epoxidase activity"/>
    <property type="evidence" value="ECO:0007669"/>
    <property type="project" value="UniProtKB-EC"/>
</dbReference>
<name>A0A3B0SCF2_9ZZZZ</name>
<dbReference type="Pfam" id="PF06243">
    <property type="entry name" value="PaaB"/>
    <property type="match status" value="1"/>
</dbReference>
<protein>
    <submittedName>
        <fullName evidence="1">1,2-phenylacetyl-CoA epoxidase, subunit B</fullName>
        <ecNumber evidence="1">1.14.13.149</ecNumber>
    </submittedName>
</protein>
<evidence type="ECO:0000313" key="1">
    <source>
        <dbReference type="EMBL" id="VAW03785.1"/>
    </source>
</evidence>
<gene>
    <name evidence="1" type="ORF">MNBD_ACTINO02-788</name>
</gene>
<feature type="non-terminal residue" evidence="1">
    <location>
        <position position="93"/>
    </location>
</feature>
<sequence>MTYEVPDVPGEKTEEVSFSFDSRGWPLWEVFIRPKRGLNHAHVGSLHAADAETAVQNARDSYTRRTEGVSIWVVPSTAIFASDDSESLFEPFA</sequence>
<dbReference type="InterPro" id="IPR009359">
    <property type="entry name" value="PaaB"/>
</dbReference>
<accession>A0A3B0SCF2</accession>
<keyword evidence="1" id="KW-0560">Oxidoreductase</keyword>
<dbReference type="InterPro" id="IPR038693">
    <property type="entry name" value="PaaB_sf"/>
</dbReference>
<proteinExistence type="predicted"/>